<dbReference type="AlphaFoldDB" id="A0A0C3C064"/>
<reference evidence="2" key="2">
    <citation type="submission" date="2015-01" db="EMBL/GenBank/DDBJ databases">
        <title>Evolutionary Origins and Diversification of the Mycorrhizal Mutualists.</title>
        <authorList>
            <consortium name="DOE Joint Genome Institute"/>
            <consortium name="Mycorrhizal Genomics Consortium"/>
            <person name="Kohler A."/>
            <person name="Kuo A."/>
            <person name="Nagy L.G."/>
            <person name="Floudas D."/>
            <person name="Copeland A."/>
            <person name="Barry K.W."/>
            <person name="Cichocki N."/>
            <person name="Veneault-Fourrey C."/>
            <person name="LaButti K."/>
            <person name="Lindquist E.A."/>
            <person name="Lipzen A."/>
            <person name="Lundell T."/>
            <person name="Morin E."/>
            <person name="Murat C."/>
            <person name="Riley R."/>
            <person name="Ohm R."/>
            <person name="Sun H."/>
            <person name="Tunlid A."/>
            <person name="Henrissat B."/>
            <person name="Grigoriev I.V."/>
            <person name="Hibbett D.S."/>
            <person name="Martin F."/>
        </authorList>
    </citation>
    <scope>NUCLEOTIDE SEQUENCE [LARGE SCALE GENOMIC DNA]</scope>
    <source>
        <strain evidence="2">h7</strain>
    </source>
</reference>
<dbReference type="Proteomes" id="UP000053424">
    <property type="component" value="Unassembled WGS sequence"/>
</dbReference>
<evidence type="ECO:0000313" key="2">
    <source>
        <dbReference type="Proteomes" id="UP000053424"/>
    </source>
</evidence>
<evidence type="ECO:0000313" key="1">
    <source>
        <dbReference type="EMBL" id="KIM37654.1"/>
    </source>
</evidence>
<dbReference type="OrthoDB" id="3232644at2759"/>
<organism evidence="1 2">
    <name type="scientific">Hebeloma cylindrosporum</name>
    <dbReference type="NCBI Taxonomy" id="76867"/>
    <lineage>
        <taxon>Eukaryota</taxon>
        <taxon>Fungi</taxon>
        <taxon>Dikarya</taxon>
        <taxon>Basidiomycota</taxon>
        <taxon>Agaricomycotina</taxon>
        <taxon>Agaricomycetes</taxon>
        <taxon>Agaricomycetidae</taxon>
        <taxon>Agaricales</taxon>
        <taxon>Agaricineae</taxon>
        <taxon>Hymenogastraceae</taxon>
        <taxon>Hebeloma</taxon>
    </lineage>
</organism>
<evidence type="ECO:0008006" key="3">
    <source>
        <dbReference type="Google" id="ProtNLM"/>
    </source>
</evidence>
<keyword evidence="2" id="KW-1185">Reference proteome</keyword>
<dbReference type="EMBL" id="KN831796">
    <property type="protein sequence ID" value="KIM37654.1"/>
    <property type="molecule type" value="Genomic_DNA"/>
</dbReference>
<sequence>MSAKEFYYKRPLHLPEIPPEIWITVLRHATGDYELAFPSELRFETIGPPMWYTSERLKRFRKALVTKRNIVLVCKTWYAMACPFLYEHIVLGRNKVLAPLCDGLSRAALENRKVGWWTERLDVRMRDATQTPGATFATLADILAHLPNLCILTFSITGYGFSESPLPNAVLNSITSSGSLKCVQWHNAITTPSSRNWTAFLQKHPELEFLDGKQNIDWNPHIKLDAVKILHGCPLPTRSRAVWSTVDLPAVRSMLYDWPYGSEIDDVITFSRLGDKLTDLQLNFFGGHLRDFRVTALDLLFTRIRAECTRLTQVILVVDSWSILDWYIPTLPTTVHALGIRVMAEQVSASNAKRFFNILLPAYVASNPSLKTIKFMEERNIRALRSHSLSMWNGFRVMQGLGVAVKDLEDRRIVAPNPPLVPYFHPTPTLDGHHTTS</sequence>
<accession>A0A0C3C064</accession>
<gene>
    <name evidence="1" type="ORF">M413DRAFT_259032</name>
</gene>
<reference evidence="1 2" key="1">
    <citation type="submission" date="2014-04" db="EMBL/GenBank/DDBJ databases">
        <authorList>
            <consortium name="DOE Joint Genome Institute"/>
            <person name="Kuo A."/>
            <person name="Gay G."/>
            <person name="Dore J."/>
            <person name="Kohler A."/>
            <person name="Nagy L.G."/>
            <person name="Floudas D."/>
            <person name="Copeland A."/>
            <person name="Barry K.W."/>
            <person name="Cichocki N."/>
            <person name="Veneault-Fourrey C."/>
            <person name="LaButti K."/>
            <person name="Lindquist E.A."/>
            <person name="Lipzen A."/>
            <person name="Lundell T."/>
            <person name="Morin E."/>
            <person name="Murat C."/>
            <person name="Sun H."/>
            <person name="Tunlid A."/>
            <person name="Henrissat B."/>
            <person name="Grigoriev I.V."/>
            <person name="Hibbett D.S."/>
            <person name="Martin F."/>
            <person name="Nordberg H.P."/>
            <person name="Cantor M.N."/>
            <person name="Hua S.X."/>
        </authorList>
    </citation>
    <scope>NUCLEOTIDE SEQUENCE [LARGE SCALE GENOMIC DNA]</scope>
    <source>
        <strain evidence="2">h7</strain>
    </source>
</reference>
<name>A0A0C3C064_HEBCY</name>
<protein>
    <recommendedName>
        <fullName evidence="3">F-box domain-containing protein</fullName>
    </recommendedName>
</protein>
<proteinExistence type="predicted"/>
<dbReference type="HOGENOM" id="CLU_052689_0_0_1"/>